<reference evidence="3 4" key="1">
    <citation type="submission" date="2024-01" db="EMBL/GenBank/DDBJ databases">
        <title>The genome of the rayed Mediterranean limpet Patella caerulea (Linnaeus, 1758).</title>
        <authorList>
            <person name="Anh-Thu Weber A."/>
            <person name="Halstead-Nussloch G."/>
        </authorList>
    </citation>
    <scope>NUCLEOTIDE SEQUENCE [LARGE SCALE GENOMIC DNA]</scope>
    <source>
        <strain evidence="3">AATW-2023a</strain>
        <tissue evidence="3">Whole specimen</tissue>
    </source>
</reference>
<accession>A0AAN8Q3I3</accession>
<dbReference type="InterPro" id="IPR053710">
    <property type="entry name" value="Arylamine_NAT_domain_sf"/>
</dbReference>
<dbReference type="PANTHER" id="PTHR11786:SF0">
    <property type="entry name" value="ARYLAMINE N-ACETYLTRANSFERASE 4-RELATED"/>
    <property type="match status" value="1"/>
</dbReference>
<sequence>MELTKEESYGILKTVLHLDLSEEDKLKPDLILLNKIILAVHEHLPFQNLTLMAENVSDRHRPTWGEIKSAMLKNHGGLCYPMNLFLYRLLEVIGYEVTMAHSTITQWPNINKNDHVIVFVHNVNNEGNLFLAEVGLGCPTFDAIDMSFEKESKIYEQSTHVYKYTKSGGKGFRMYKDPEDASWKELYVFDLLGTKEMEQFEPYYDRIFADPTVGIFHSIIRTAAFPKKKATAITNDTMTVEDQEGNVEKSKLATDDDIINEYKKLFPQFEESIVKSALANWRSLQKEKSK</sequence>
<protein>
    <recommendedName>
        <fullName evidence="2">arylamine N-acetyltransferase</fullName>
        <ecNumber evidence="2">2.3.1.5</ecNumber>
    </recommendedName>
</protein>
<dbReference type="SUPFAM" id="SSF54001">
    <property type="entry name" value="Cysteine proteinases"/>
    <property type="match status" value="1"/>
</dbReference>
<dbReference type="InterPro" id="IPR001447">
    <property type="entry name" value="Arylamine_N-AcTrfase"/>
</dbReference>
<dbReference type="InterPro" id="IPR038765">
    <property type="entry name" value="Papain-like_cys_pep_sf"/>
</dbReference>
<evidence type="ECO:0000256" key="1">
    <source>
        <dbReference type="ARBA" id="ARBA00006547"/>
    </source>
</evidence>
<evidence type="ECO:0000313" key="4">
    <source>
        <dbReference type="Proteomes" id="UP001347796"/>
    </source>
</evidence>
<dbReference type="PANTHER" id="PTHR11786">
    <property type="entry name" value="N-HYDROXYARYLAMINE O-ACETYLTRANSFERASE"/>
    <property type="match status" value="1"/>
</dbReference>
<dbReference type="EMBL" id="JAZGQO010000001">
    <property type="protein sequence ID" value="KAK6196152.1"/>
    <property type="molecule type" value="Genomic_DNA"/>
</dbReference>
<name>A0AAN8Q3I3_PATCE</name>
<dbReference type="Pfam" id="PF00797">
    <property type="entry name" value="Acetyltransf_2"/>
    <property type="match status" value="1"/>
</dbReference>
<dbReference type="EC" id="2.3.1.5" evidence="2"/>
<comment type="caution">
    <text evidence="3">The sequence shown here is derived from an EMBL/GenBank/DDBJ whole genome shotgun (WGS) entry which is preliminary data.</text>
</comment>
<organism evidence="3 4">
    <name type="scientific">Patella caerulea</name>
    <name type="common">Rayed Mediterranean limpet</name>
    <dbReference type="NCBI Taxonomy" id="87958"/>
    <lineage>
        <taxon>Eukaryota</taxon>
        <taxon>Metazoa</taxon>
        <taxon>Spiralia</taxon>
        <taxon>Lophotrochozoa</taxon>
        <taxon>Mollusca</taxon>
        <taxon>Gastropoda</taxon>
        <taxon>Patellogastropoda</taxon>
        <taxon>Patelloidea</taxon>
        <taxon>Patellidae</taxon>
        <taxon>Patella</taxon>
    </lineage>
</organism>
<dbReference type="AlphaFoldDB" id="A0AAN8Q3I3"/>
<proteinExistence type="inferred from homology"/>
<evidence type="ECO:0000256" key="2">
    <source>
        <dbReference type="ARBA" id="ARBA00012701"/>
    </source>
</evidence>
<dbReference type="Proteomes" id="UP001347796">
    <property type="component" value="Unassembled WGS sequence"/>
</dbReference>
<evidence type="ECO:0000313" key="3">
    <source>
        <dbReference type="EMBL" id="KAK6196152.1"/>
    </source>
</evidence>
<dbReference type="Gene3D" id="3.30.2140.20">
    <property type="match status" value="1"/>
</dbReference>
<gene>
    <name evidence="3" type="ORF">SNE40_001434</name>
</gene>
<dbReference type="GO" id="GO:0004060">
    <property type="term" value="F:arylamine N-acetyltransferase activity"/>
    <property type="evidence" value="ECO:0007669"/>
    <property type="project" value="UniProtKB-EC"/>
</dbReference>
<keyword evidence="4" id="KW-1185">Reference proteome</keyword>
<comment type="similarity">
    <text evidence="1">Belongs to the arylamine N-acetyltransferase family.</text>
</comment>